<feature type="region of interest" description="Disordered" evidence="3">
    <location>
        <begin position="530"/>
        <end position="565"/>
    </location>
</feature>
<evidence type="ECO:0000259" key="4">
    <source>
        <dbReference type="PROSITE" id="PS50893"/>
    </source>
</evidence>
<reference evidence="5 6" key="1">
    <citation type="submission" date="2020-03" db="EMBL/GenBank/DDBJ databases">
        <title>Genomic Encyclopedia of Type Strains, Phase IV (KMG-IV): sequencing the most valuable type-strain genomes for metagenomic binning, comparative biology and taxonomic classification.</title>
        <authorList>
            <person name="Goeker M."/>
        </authorList>
    </citation>
    <scope>NUCLEOTIDE SEQUENCE [LARGE SCALE GENOMIC DNA]</scope>
    <source>
        <strain evidence="5 6">DSM 105096</strain>
    </source>
</reference>
<evidence type="ECO:0000313" key="5">
    <source>
        <dbReference type="EMBL" id="NJC27348.1"/>
    </source>
</evidence>
<dbReference type="SUPFAM" id="SSF52540">
    <property type="entry name" value="P-loop containing nucleoside triphosphate hydrolases"/>
    <property type="match status" value="2"/>
</dbReference>
<dbReference type="InterPro" id="IPR027417">
    <property type="entry name" value="P-loop_NTPase"/>
</dbReference>
<dbReference type="InterPro" id="IPR017871">
    <property type="entry name" value="ABC_transporter-like_CS"/>
</dbReference>
<dbReference type="Gene3D" id="3.40.50.300">
    <property type="entry name" value="P-loop containing nucleotide triphosphate hydrolases"/>
    <property type="match status" value="2"/>
</dbReference>
<feature type="domain" description="ABC transporter" evidence="4">
    <location>
        <begin position="315"/>
        <end position="533"/>
    </location>
</feature>
<dbReference type="InterPro" id="IPR032781">
    <property type="entry name" value="ABC_tran_Xtn"/>
</dbReference>
<dbReference type="CDD" id="cd03221">
    <property type="entry name" value="ABCF_EF-3"/>
    <property type="match status" value="2"/>
</dbReference>
<accession>A0ABX0XEZ2</accession>
<gene>
    <name evidence="5" type="ORF">GGR27_002861</name>
</gene>
<dbReference type="PROSITE" id="PS50893">
    <property type="entry name" value="ABC_TRANSPORTER_2"/>
    <property type="match status" value="2"/>
</dbReference>
<dbReference type="InterPro" id="IPR037118">
    <property type="entry name" value="Val-tRNA_synth_C_sf"/>
</dbReference>
<dbReference type="InterPro" id="IPR051309">
    <property type="entry name" value="ABCF_ATPase"/>
</dbReference>
<feature type="domain" description="ABC transporter" evidence="4">
    <location>
        <begin position="4"/>
        <end position="251"/>
    </location>
</feature>
<dbReference type="Pfam" id="PF16326">
    <property type="entry name" value="ABC_tran_CTD"/>
    <property type="match status" value="1"/>
</dbReference>
<sequence>MVYLELTDVTKIYGDKVLFDKVSLQVAKNTKVALVAKNGTGKSTLLRVAAGIDAPEGIGSEMYLHKDARMAYLSQDPDFGEGATVMDAVFDSENPVVRAVRDYEEALSHTDDVPRLLKASAKMDELRAWDIESRIKEVLSKLNVDKYDQKVSTLSGGQRKRVALAKLIIDEPDLIIMDEPTNHLDLDMIEWLEEWLQSPNLTVVMVTHDRYFLERVCNRIIELDGGEIFHYTGNYSEFLEKKATREETSSAELDKDKKRMKKELEWVRRMPSGRGTKAKSRLKDFADLKSKVTGHRTEGELTIEIKGQRLGGKILEAYNVGKSYDGRELVKGFTYKFKKNERVGIVGKNGAGKSTLLHMLTKELEPDTGKVTHGVNTHFGYYTQDGINLDNDKRVIEAIREIAEFIPLEKGLKLTARGLLNRFMFPDKQQQVYVSQLSGGEKRRLYLLTILMQNPNFLILDEPTNDLDIMTLNILEDFLLEFPGCVLIVSHDRFFLDKIADHLFIFEEEGNIRDWNGLYTEYREKRKEELSELNAERNKSKASSPSPAPVSTKSEPEKQLSQDERKAIRRVEGQIDKLEKAKVKINKQFADAANLEPGKIAELGRKLSELNEEIEERELEWMELVG</sequence>
<comment type="caution">
    <text evidence="5">The sequence shown here is derived from an EMBL/GenBank/DDBJ whole genome shotgun (WGS) entry which is preliminary data.</text>
</comment>
<feature type="compositionally biased region" description="Basic and acidic residues" evidence="3">
    <location>
        <begin position="554"/>
        <end position="565"/>
    </location>
</feature>
<keyword evidence="1" id="KW-0547">Nucleotide-binding</keyword>
<evidence type="ECO:0000256" key="2">
    <source>
        <dbReference type="ARBA" id="ARBA00022840"/>
    </source>
</evidence>
<dbReference type="InterPro" id="IPR003593">
    <property type="entry name" value="AAA+_ATPase"/>
</dbReference>
<organism evidence="5 6">
    <name type="scientific">Neolewinella antarctica</name>
    <dbReference type="NCBI Taxonomy" id="442734"/>
    <lineage>
        <taxon>Bacteria</taxon>
        <taxon>Pseudomonadati</taxon>
        <taxon>Bacteroidota</taxon>
        <taxon>Saprospiria</taxon>
        <taxon>Saprospirales</taxon>
        <taxon>Lewinellaceae</taxon>
        <taxon>Neolewinella</taxon>
    </lineage>
</organism>
<dbReference type="Proteomes" id="UP000770785">
    <property type="component" value="Unassembled WGS sequence"/>
</dbReference>
<dbReference type="PROSITE" id="PS00211">
    <property type="entry name" value="ABC_TRANSPORTER_1"/>
    <property type="match status" value="1"/>
</dbReference>
<protein>
    <submittedName>
        <fullName evidence="5">ATP-binding cassette subfamily F protein uup</fullName>
    </submittedName>
</protein>
<feature type="compositionally biased region" description="Low complexity" evidence="3">
    <location>
        <begin position="541"/>
        <end position="553"/>
    </location>
</feature>
<evidence type="ECO:0000256" key="1">
    <source>
        <dbReference type="ARBA" id="ARBA00022741"/>
    </source>
</evidence>
<keyword evidence="6" id="KW-1185">Reference proteome</keyword>
<dbReference type="Gene3D" id="1.10.287.380">
    <property type="entry name" value="Valyl-tRNA synthetase, C-terminal domain"/>
    <property type="match status" value="1"/>
</dbReference>
<dbReference type="SMART" id="SM00382">
    <property type="entry name" value="AAA"/>
    <property type="match status" value="2"/>
</dbReference>
<feature type="compositionally biased region" description="Basic and acidic residues" evidence="3">
    <location>
        <begin position="530"/>
        <end position="539"/>
    </location>
</feature>
<evidence type="ECO:0000256" key="3">
    <source>
        <dbReference type="SAM" id="MobiDB-lite"/>
    </source>
</evidence>
<proteinExistence type="predicted"/>
<dbReference type="InterPro" id="IPR032524">
    <property type="entry name" value="ABC_tran_C"/>
</dbReference>
<dbReference type="PANTHER" id="PTHR42855:SF1">
    <property type="entry name" value="ABC TRANSPORTER DOMAIN-CONTAINING PROTEIN"/>
    <property type="match status" value="1"/>
</dbReference>
<dbReference type="GO" id="GO:0005524">
    <property type="term" value="F:ATP binding"/>
    <property type="evidence" value="ECO:0007669"/>
    <property type="project" value="UniProtKB-KW"/>
</dbReference>
<keyword evidence="2 5" id="KW-0067">ATP-binding</keyword>
<dbReference type="RefSeq" id="WP_168038352.1">
    <property type="nucleotide sequence ID" value="NZ_JAATJH010000004.1"/>
</dbReference>
<dbReference type="Pfam" id="PF12848">
    <property type="entry name" value="ABC_tran_Xtn"/>
    <property type="match status" value="1"/>
</dbReference>
<dbReference type="PANTHER" id="PTHR42855">
    <property type="entry name" value="ABC TRANSPORTER ATP-BINDING SUBUNIT"/>
    <property type="match status" value="1"/>
</dbReference>
<dbReference type="Pfam" id="PF00005">
    <property type="entry name" value="ABC_tran"/>
    <property type="match status" value="2"/>
</dbReference>
<name>A0ABX0XEZ2_9BACT</name>
<dbReference type="EMBL" id="JAATJH010000004">
    <property type="protein sequence ID" value="NJC27348.1"/>
    <property type="molecule type" value="Genomic_DNA"/>
</dbReference>
<evidence type="ECO:0000313" key="6">
    <source>
        <dbReference type="Proteomes" id="UP000770785"/>
    </source>
</evidence>
<dbReference type="InterPro" id="IPR003439">
    <property type="entry name" value="ABC_transporter-like_ATP-bd"/>
</dbReference>